<dbReference type="Pfam" id="PF04727">
    <property type="entry name" value="ELMO_CED12"/>
    <property type="match status" value="1"/>
</dbReference>
<dbReference type="InterPro" id="IPR050868">
    <property type="entry name" value="ELMO_domain-containing"/>
</dbReference>
<keyword evidence="3" id="KW-1185">Reference proteome</keyword>
<dbReference type="PROSITE" id="PS51335">
    <property type="entry name" value="ELMO"/>
    <property type="match status" value="1"/>
</dbReference>
<name>A0AAN9B266_9CAEN</name>
<comment type="caution">
    <text evidence="2">The sequence shown here is derived from an EMBL/GenBank/DDBJ whole genome shotgun (WGS) entry which is preliminary data.</text>
</comment>
<feature type="domain" description="ELMO" evidence="1">
    <location>
        <begin position="131"/>
        <end position="287"/>
    </location>
</feature>
<dbReference type="PANTHER" id="PTHR12771">
    <property type="entry name" value="ENGULFMENT AND CELL MOTILITY"/>
    <property type="match status" value="1"/>
</dbReference>
<dbReference type="GO" id="GO:0005096">
    <property type="term" value="F:GTPase activator activity"/>
    <property type="evidence" value="ECO:0007669"/>
    <property type="project" value="TreeGrafter"/>
</dbReference>
<proteinExistence type="predicted"/>
<gene>
    <name evidence="2" type="ORF">V1264_004328</name>
</gene>
<dbReference type="InterPro" id="IPR006816">
    <property type="entry name" value="ELMO_dom"/>
</dbReference>
<dbReference type="AlphaFoldDB" id="A0AAN9B266"/>
<sequence>MVFSELIASLWTQLLVLLRPMLKWILRKVTGKCQLLRITYEEQPGSKQTKRIEKSLRESKSSALKELSRGDRVDVDEAVKNVIHQKDIVVDIHTKFEETLRRCLTYISGFNNLEALVEGHRKVKYSTANPEHEAKLLKLWELYKPGTKLQSRQCAQWGELGFQGNDPATDFRGMGMLGLDQLLYFAEKYGDEALNALSKSSHPKHGFSFAIVGINITELQYTLMTKRKLRTHFYNLHNPRPSMDAYHEVYCYLMSEFTKFWFKEKPKDIMEFSRIREKFRRHIISLLKDPKTTLKTDFQQQ</sequence>
<dbReference type="Proteomes" id="UP001374579">
    <property type="component" value="Unassembled WGS sequence"/>
</dbReference>
<protein>
    <recommendedName>
        <fullName evidence="1">ELMO domain-containing protein</fullName>
    </recommendedName>
</protein>
<dbReference type="EMBL" id="JBAMIC010000013">
    <property type="protein sequence ID" value="KAK7097334.1"/>
    <property type="molecule type" value="Genomic_DNA"/>
</dbReference>
<evidence type="ECO:0000259" key="1">
    <source>
        <dbReference type="PROSITE" id="PS51335"/>
    </source>
</evidence>
<accession>A0AAN9B266</accession>
<organism evidence="2 3">
    <name type="scientific">Littorina saxatilis</name>
    <dbReference type="NCBI Taxonomy" id="31220"/>
    <lineage>
        <taxon>Eukaryota</taxon>
        <taxon>Metazoa</taxon>
        <taxon>Spiralia</taxon>
        <taxon>Lophotrochozoa</taxon>
        <taxon>Mollusca</taxon>
        <taxon>Gastropoda</taxon>
        <taxon>Caenogastropoda</taxon>
        <taxon>Littorinimorpha</taxon>
        <taxon>Littorinoidea</taxon>
        <taxon>Littorinidae</taxon>
        <taxon>Littorina</taxon>
    </lineage>
</organism>
<evidence type="ECO:0000313" key="3">
    <source>
        <dbReference type="Proteomes" id="UP001374579"/>
    </source>
</evidence>
<evidence type="ECO:0000313" key="2">
    <source>
        <dbReference type="EMBL" id="KAK7097334.1"/>
    </source>
</evidence>
<dbReference type="PANTHER" id="PTHR12771:SF51">
    <property type="entry name" value="LD01482P"/>
    <property type="match status" value="1"/>
</dbReference>
<reference evidence="2 3" key="1">
    <citation type="submission" date="2024-02" db="EMBL/GenBank/DDBJ databases">
        <title>Chromosome-scale genome assembly of the rough periwinkle Littorina saxatilis.</title>
        <authorList>
            <person name="De Jode A."/>
            <person name="Faria R."/>
            <person name="Formenti G."/>
            <person name="Sims Y."/>
            <person name="Smith T.P."/>
            <person name="Tracey A."/>
            <person name="Wood J.M.D."/>
            <person name="Zagrodzka Z.B."/>
            <person name="Johannesson K."/>
            <person name="Butlin R.K."/>
            <person name="Leder E.H."/>
        </authorList>
    </citation>
    <scope>NUCLEOTIDE SEQUENCE [LARGE SCALE GENOMIC DNA]</scope>
    <source>
        <strain evidence="2">Snail1</strain>
        <tissue evidence="2">Muscle</tissue>
    </source>
</reference>